<dbReference type="RefSeq" id="WP_209138206.1">
    <property type="nucleotide sequence ID" value="NZ_JAGHKO010000001.1"/>
</dbReference>
<reference evidence="3 4" key="1">
    <citation type="submission" date="2021-03" db="EMBL/GenBank/DDBJ databases">
        <title>Assistant Professor.</title>
        <authorList>
            <person name="Huq M.A."/>
        </authorList>
    </citation>
    <scope>NUCLEOTIDE SEQUENCE [LARGE SCALE GENOMIC DNA]</scope>
    <source>
        <strain evidence="3 4">MAH-29</strain>
    </source>
</reference>
<feature type="transmembrane region" description="Helical" evidence="1">
    <location>
        <begin position="164"/>
        <end position="183"/>
    </location>
</feature>
<dbReference type="EMBL" id="JAGHKO010000001">
    <property type="protein sequence ID" value="MBO9200151.1"/>
    <property type="molecule type" value="Genomic_DNA"/>
</dbReference>
<organism evidence="3 4">
    <name type="scientific">Niastella soli</name>
    <dbReference type="NCBI Taxonomy" id="2821487"/>
    <lineage>
        <taxon>Bacteria</taxon>
        <taxon>Pseudomonadati</taxon>
        <taxon>Bacteroidota</taxon>
        <taxon>Chitinophagia</taxon>
        <taxon>Chitinophagales</taxon>
        <taxon>Chitinophagaceae</taxon>
        <taxon>Niastella</taxon>
    </lineage>
</organism>
<keyword evidence="3" id="KW-0012">Acyltransferase</keyword>
<proteinExistence type="predicted"/>
<sequence>MDSQKKLPFIPQLDSFRFIAVSLVIIAHWLPVNSINQIPNGFLGVTFFYVLSGFLISTNLLYSKKSIYQAQFTMPQGLKTFYFRRTLRIFPLYFFVLILIYIGNKNIFEGKTEWYFLYISNFLVYKEQHWPGMLSHFWSLAVEEQFYLVWPLLIFLFPWKWLRYLFPGIVILSLVSKLLFFFYSTKGFFNYYDAIPINCFDAFGIGAVLALITVEKNTYHLLAKGRFRLFLTGALIASILIFLARLPFLFGISVSMFSALIILKACEGYKGWIGKILNLPIILFLGKISYGLYVYHNFMPWLLRCIRGEETTYPLNIPHFSMPWLQPKMAVGVQFAMLLVVATLSWYTFERPLNNLKKYFKA</sequence>
<keyword evidence="1" id="KW-0812">Transmembrane</keyword>
<dbReference type="Proteomes" id="UP000677244">
    <property type="component" value="Unassembled WGS sequence"/>
</dbReference>
<keyword evidence="3" id="KW-0808">Transferase</keyword>
<accession>A0ABS3YQI4</accession>
<feature type="transmembrane region" description="Helical" evidence="1">
    <location>
        <begin position="195"/>
        <end position="214"/>
    </location>
</feature>
<feature type="transmembrane region" description="Helical" evidence="1">
    <location>
        <begin position="329"/>
        <end position="349"/>
    </location>
</feature>
<dbReference type="InterPro" id="IPR050879">
    <property type="entry name" value="Acyltransferase_3"/>
</dbReference>
<dbReference type="GO" id="GO:0016746">
    <property type="term" value="F:acyltransferase activity"/>
    <property type="evidence" value="ECO:0007669"/>
    <property type="project" value="UniProtKB-KW"/>
</dbReference>
<feature type="transmembrane region" description="Helical" evidence="1">
    <location>
        <begin position="12"/>
        <end position="30"/>
    </location>
</feature>
<comment type="caution">
    <text evidence="3">The sequence shown here is derived from an EMBL/GenBank/DDBJ whole genome shotgun (WGS) entry which is preliminary data.</text>
</comment>
<evidence type="ECO:0000259" key="2">
    <source>
        <dbReference type="Pfam" id="PF01757"/>
    </source>
</evidence>
<keyword evidence="1" id="KW-0472">Membrane</keyword>
<evidence type="ECO:0000313" key="4">
    <source>
        <dbReference type="Proteomes" id="UP000677244"/>
    </source>
</evidence>
<name>A0ABS3YQI4_9BACT</name>
<feature type="transmembrane region" description="Helical" evidence="1">
    <location>
        <begin position="226"/>
        <end position="242"/>
    </location>
</feature>
<feature type="domain" description="Acyltransferase 3" evidence="2">
    <location>
        <begin position="11"/>
        <end position="303"/>
    </location>
</feature>
<evidence type="ECO:0000256" key="1">
    <source>
        <dbReference type="SAM" id="Phobius"/>
    </source>
</evidence>
<feature type="transmembrane region" description="Helical" evidence="1">
    <location>
        <begin position="82"/>
        <end position="102"/>
    </location>
</feature>
<feature type="transmembrane region" description="Helical" evidence="1">
    <location>
        <begin position="42"/>
        <end position="62"/>
    </location>
</feature>
<keyword evidence="1" id="KW-1133">Transmembrane helix</keyword>
<evidence type="ECO:0000313" key="3">
    <source>
        <dbReference type="EMBL" id="MBO9200151.1"/>
    </source>
</evidence>
<gene>
    <name evidence="3" type="ORF">J7I42_07775</name>
</gene>
<dbReference type="Pfam" id="PF01757">
    <property type="entry name" value="Acyl_transf_3"/>
    <property type="match status" value="1"/>
</dbReference>
<dbReference type="PANTHER" id="PTHR23028">
    <property type="entry name" value="ACETYLTRANSFERASE"/>
    <property type="match status" value="1"/>
</dbReference>
<keyword evidence="4" id="KW-1185">Reference proteome</keyword>
<feature type="transmembrane region" description="Helical" evidence="1">
    <location>
        <begin position="277"/>
        <end position="295"/>
    </location>
</feature>
<dbReference type="InterPro" id="IPR002656">
    <property type="entry name" value="Acyl_transf_3_dom"/>
</dbReference>
<dbReference type="PANTHER" id="PTHR23028:SF53">
    <property type="entry name" value="ACYL_TRANSF_3 DOMAIN-CONTAINING PROTEIN"/>
    <property type="match status" value="1"/>
</dbReference>
<protein>
    <submittedName>
        <fullName evidence="3">Acyltransferase</fullName>
    </submittedName>
</protein>